<gene>
    <name evidence="10" type="primary">murJ</name>
    <name evidence="10" type="ORF">NI17_019800</name>
</gene>
<dbReference type="GO" id="GO:0008360">
    <property type="term" value="P:regulation of cell shape"/>
    <property type="evidence" value="ECO:0007669"/>
    <property type="project" value="UniProtKB-KW"/>
</dbReference>
<feature type="transmembrane region" description="Helical" evidence="9">
    <location>
        <begin position="183"/>
        <end position="207"/>
    </location>
</feature>
<evidence type="ECO:0000256" key="5">
    <source>
        <dbReference type="ARBA" id="ARBA00022984"/>
    </source>
</evidence>
<accession>A0A399FWH3</accession>
<feature type="transmembrane region" description="Helical" evidence="9">
    <location>
        <begin position="386"/>
        <end position="413"/>
    </location>
</feature>
<dbReference type="GO" id="GO:0005886">
    <property type="term" value="C:plasma membrane"/>
    <property type="evidence" value="ECO:0007669"/>
    <property type="project" value="UniProtKB-SubCell"/>
</dbReference>
<dbReference type="InterPro" id="IPR004268">
    <property type="entry name" value="MurJ"/>
</dbReference>
<dbReference type="PANTHER" id="PTHR47019:SF1">
    <property type="entry name" value="LIPID II FLIPPASE MURJ"/>
    <property type="match status" value="1"/>
</dbReference>
<evidence type="ECO:0000256" key="6">
    <source>
        <dbReference type="ARBA" id="ARBA00022989"/>
    </source>
</evidence>
<dbReference type="Pfam" id="PF03023">
    <property type="entry name" value="MurJ"/>
    <property type="match status" value="1"/>
</dbReference>
<protein>
    <submittedName>
        <fullName evidence="10">Murein biosynthesis integral membrane protein MurJ</fullName>
    </submittedName>
</protein>
<dbReference type="NCBIfam" id="TIGR01695">
    <property type="entry name" value="murJ_mviN"/>
    <property type="match status" value="1"/>
</dbReference>
<feature type="region of interest" description="Disordered" evidence="8">
    <location>
        <begin position="1"/>
        <end position="56"/>
    </location>
</feature>
<feature type="transmembrane region" description="Helical" evidence="9">
    <location>
        <begin position="521"/>
        <end position="546"/>
    </location>
</feature>
<keyword evidence="2" id="KW-1003">Cell membrane</keyword>
<keyword evidence="4" id="KW-0133">Cell shape</keyword>
<evidence type="ECO:0000313" key="11">
    <source>
        <dbReference type="Proteomes" id="UP000265719"/>
    </source>
</evidence>
<proteinExistence type="predicted"/>
<dbReference type="GO" id="GO:0015648">
    <property type="term" value="F:lipid-linked peptidoglycan transporter activity"/>
    <property type="evidence" value="ECO:0007669"/>
    <property type="project" value="TreeGrafter"/>
</dbReference>
<reference evidence="10" key="1">
    <citation type="submission" date="2020-10" db="EMBL/GenBank/DDBJ databases">
        <title>De novo genome project of the cellulose decomposer Thermobifida halotolerans type strain.</title>
        <authorList>
            <person name="Nagy I."/>
            <person name="Horvath B."/>
            <person name="Kukolya J."/>
            <person name="Nagy I."/>
            <person name="Orsini M."/>
        </authorList>
    </citation>
    <scope>NUCLEOTIDE SEQUENCE</scope>
    <source>
        <strain evidence="10">DSM 44931</strain>
    </source>
</reference>
<dbReference type="Proteomes" id="UP000265719">
    <property type="component" value="Chromosome"/>
</dbReference>
<evidence type="ECO:0000256" key="9">
    <source>
        <dbReference type="SAM" id="Phobius"/>
    </source>
</evidence>
<dbReference type="AlphaFoldDB" id="A0A399FWH3"/>
<feature type="transmembrane region" description="Helical" evidence="9">
    <location>
        <begin position="458"/>
        <end position="480"/>
    </location>
</feature>
<feature type="transmembrane region" description="Helical" evidence="9">
    <location>
        <begin position="552"/>
        <end position="573"/>
    </location>
</feature>
<dbReference type="InterPro" id="IPR051050">
    <property type="entry name" value="Lipid_II_flippase_MurJ/MviN"/>
</dbReference>
<evidence type="ECO:0000313" key="10">
    <source>
        <dbReference type="EMBL" id="UOE22153.1"/>
    </source>
</evidence>
<evidence type="ECO:0000256" key="4">
    <source>
        <dbReference type="ARBA" id="ARBA00022960"/>
    </source>
</evidence>
<dbReference type="KEGG" id="thao:NI17_019800"/>
<keyword evidence="5" id="KW-0573">Peptidoglycan synthesis</keyword>
<feature type="transmembrane region" description="Helical" evidence="9">
    <location>
        <begin position="486"/>
        <end position="509"/>
    </location>
</feature>
<comment type="subcellular location">
    <subcellularLocation>
        <location evidence="1">Cell membrane</location>
        <topology evidence="1">Multi-pass membrane protein</topology>
    </subcellularLocation>
</comment>
<feature type="transmembrane region" description="Helical" evidence="9">
    <location>
        <begin position="258"/>
        <end position="279"/>
    </location>
</feature>
<feature type="transmembrane region" description="Helical" evidence="9">
    <location>
        <begin position="219"/>
        <end position="238"/>
    </location>
</feature>
<feature type="transmembrane region" description="Helical" evidence="9">
    <location>
        <begin position="425"/>
        <end position="446"/>
    </location>
</feature>
<evidence type="ECO:0000256" key="3">
    <source>
        <dbReference type="ARBA" id="ARBA00022692"/>
    </source>
</evidence>
<keyword evidence="7 9" id="KW-0472">Membrane</keyword>
<keyword evidence="11" id="KW-1185">Reference proteome</keyword>
<feature type="transmembrane region" description="Helical" evidence="9">
    <location>
        <begin position="147"/>
        <end position="171"/>
    </location>
</feature>
<keyword evidence="6 9" id="KW-1133">Transmembrane helix</keyword>
<evidence type="ECO:0000256" key="8">
    <source>
        <dbReference type="SAM" id="MobiDB-lite"/>
    </source>
</evidence>
<evidence type="ECO:0000256" key="2">
    <source>
        <dbReference type="ARBA" id="ARBA00022475"/>
    </source>
</evidence>
<dbReference type="CDD" id="cd13123">
    <property type="entry name" value="MATE_MurJ_like"/>
    <property type="match status" value="1"/>
</dbReference>
<sequence length="597" mass="63812">MLLPDEVLDAIERAEPESSPESGLTPLRDPSDIGDLGTADRPGEEGDEIGGAAHSAPPNLMRSSAIMAVGTVCSRITGFVRTIVLAAAIGTQLLGDAYQTANMVPYAVYDLLIGGLLASVFVPFLVKRKQRDPDGGVATEQRLFTAMLLGLLLVTVVACLCAQWLIALYASEFEDRQYEVAVALARFLLTQIFFVGASGIASAMLNTRDRFGAPMWAPVLNNLVIITVGLMFLFLAGPNRTPGTIAPGEVTLLGLGTALGQVLQCVVLLWALWAAGFRWRPRLDLRGSGLGEALRTASWMMVYIGIAQAGLLVTTNVATRAGARAAAEAGGDAAGAGIAAYQYASMLFQLPYAIIAVSVITALLPRMSRHVAEGRRDLVRSDFSRGFRLASVLLVPLSLAMVVFAVPFCVLVYAHGSTQREDAVLIGVILMIFAVMIIPFTLFQMQMRVFFALGDTRAPALLALPAELAHAVTAVALLFLLPADRIVVGLPVAYGLYYIVGAVLAWLLLRRRLNGLEGRTTLRTLAMLHVASLPSVVFGVLMNVVFGSAEHVLVASLLPILLGGLVGAVLFVFTARIFRVTEVTILLEMVRTRLLGR</sequence>
<organism evidence="10 11">
    <name type="scientific">Thermobifida halotolerans</name>
    <dbReference type="NCBI Taxonomy" id="483545"/>
    <lineage>
        <taxon>Bacteria</taxon>
        <taxon>Bacillati</taxon>
        <taxon>Actinomycetota</taxon>
        <taxon>Actinomycetes</taxon>
        <taxon>Streptosporangiales</taxon>
        <taxon>Nocardiopsidaceae</taxon>
        <taxon>Thermobifida</taxon>
    </lineage>
</organism>
<name>A0A399FWH3_9ACTN</name>
<dbReference type="OrthoDB" id="9786339at2"/>
<dbReference type="PRINTS" id="PR01806">
    <property type="entry name" value="VIRFACTRMVIN"/>
</dbReference>
<feature type="transmembrane region" description="Helical" evidence="9">
    <location>
        <begin position="300"/>
        <end position="323"/>
    </location>
</feature>
<dbReference type="GO" id="GO:0034204">
    <property type="term" value="P:lipid translocation"/>
    <property type="evidence" value="ECO:0007669"/>
    <property type="project" value="TreeGrafter"/>
</dbReference>
<dbReference type="PANTHER" id="PTHR47019">
    <property type="entry name" value="LIPID II FLIPPASE MURJ"/>
    <property type="match status" value="1"/>
</dbReference>
<dbReference type="GO" id="GO:0009252">
    <property type="term" value="P:peptidoglycan biosynthetic process"/>
    <property type="evidence" value="ECO:0007669"/>
    <property type="project" value="UniProtKB-KW"/>
</dbReference>
<evidence type="ECO:0000256" key="7">
    <source>
        <dbReference type="ARBA" id="ARBA00023136"/>
    </source>
</evidence>
<feature type="transmembrane region" description="Helical" evidence="9">
    <location>
        <begin position="106"/>
        <end position="126"/>
    </location>
</feature>
<feature type="transmembrane region" description="Helical" evidence="9">
    <location>
        <begin position="343"/>
        <end position="365"/>
    </location>
</feature>
<feature type="transmembrane region" description="Helical" evidence="9">
    <location>
        <begin position="65"/>
        <end position="94"/>
    </location>
</feature>
<keyword evidence="3 9" id="KW-0812">Transmembrane</keyword>
<evidence type="ECO:0000256" key="1">
    <source>
        <dbReference type="ARBA" id="ARBA00004651"/>
    </source>
</evidence>
<dbReference type="EMBL" id="CP063196">
    <property type="protein sequence ID" value="UOE22153.1"/>
    <property type="molecule type" value="Genomic_DNA"/>
</dbReference>